<dbReference type="AlphaFoldDB" id="A0A841CKD7"/>
<dbReference type="GO" id="GO:0016627">
    <property type="term" value="F:oxidoreductase activity, acting on the CH-CH group of donors"/>
    <property type="evidence" value="ECO:0007669"/>
    <property type="project" value="TreeGrafter"/>
</dbReference>
<organism evidence="3 4">
    <name type="scientific">Saccharothrix tamanrassetensis</name>
    <dbReference type="NCBI Taxonomy" id="1051531"/>
    <lineage>
        <taxon>Bacteria</taxon>
        <taxon>Bacillati</taxon>
        <taxon>Actinomycetota</taxon>
        <taxon>Actinomycetes</taxon>
        <taxon>Pseudonocardiales</taxon>
        <taxon>Pseudonocardiaceae</taxon>
        <taxon>Saccharothrix</taxon>
    </lineage>
</organism>
<dbReference type="InterPro" id="IPR011576">
    <property type="entry name" value="Pyridox_Oxase_N"/>
</dbReference>
<accession>A0A841CKD7</accession>
<dbReference type="Pfam" id="PF01243">
    <property type="entry name" value="PNPOx_N"/>
    <property type="match status" value="1"/>
</dbReference>
<dbReference type="InterPro" id="IPR052019">
    <property type="entry name" value="F420H2_bilvrd_red/Heme_oxyg"/>
</dbReference>
<feature type="domain" description="Pyridoxamine 5'-phosphate oxidase N-terminal" evidence="2">
    <location>
        <begin position="23"/>
        <end position="122"/>
    </location>
</feature>
<evidence type="ECO:0000313" key="3">
    <source>
        <dbReference type="EMBL" id="MBB5956086.1"/>
    </source>
</evidence>
<protein>
    <submittedName>
        <fullName evidence="3">General stress protein 26</fullName>
    </submittedName>
</protein>
<dbReference type="PANTHER" id="PTHR35176:SF4">
    <property type="entry name" value="PYRIDOXAMINE 5'-PHOSPHATE OXIDASE-RELATED FMN-BINDING"/>
    <property type="match status" value="1"/>
</dbReference>
<proteinExistence type="predicted"/>
<dbReference type="PANTHER" id="PTHR35176">
    <property type="entry name" value="HEME OXYGENASE HI_0854-RELATED"/>
    <property type="match status" value="1"/>
</dbReference>
<evidence type="ECO:0000313" key="4">
    <source>
        <dbReference type="Proteomes" id="UP000547510"/>
    </source>
</evidence>
<keyword evidence="1" id="KW-0560">Oxidoreductase</keyword>
<evidence type="ECO:0000256" key="1">
    <source>
        <dbReference type="ARBA" id="ARBA00023002"/>
    </source>
</evidence>
<dbReference type="InterPro" id="IPR012349">
    <property type="entry name" value="Split_barrel_FMN-bd"/>
</dbReference>
<reference evidence="3 4" key="1">
    <citation type="submission" date="2020-08" db="EMBL/GenBank/DDBJ databases">
        <title>Genomic Encyclopedia of Type Strains, Phase III (KMG-III): the genomes of soil and plant-associated and newly described type strains.</title>
        <authorList>
            <person name="Whitman W."/>
        </authorList>
    </citation>
    <scope>NUCLEOTIDE SEQUENCE [LARGE SCALE GENOMIC DNA]</scope>
    <source>
        <strain evidence="3 4">CECT 8640</strain>
    </source>
</reference>
<dbReference type="Gene3D" id="2.30.110.10">
    <property type="entry name" value="Electron Transport, Fmn-binding Protein, Chain A"/>
    <property type="match status" value="1"/>
</dbReference>
<sequence length="167" mass="18242">MPATDIDRRYGDPDATPTPWATAEQRLASAEVFWLSTVRPDGRPHVTPLLAVWHGGALHVCTGQDERKARNLAGNPQVVLTTGDNALHGGLDVVVEGEAVRVVDRAELRALAGAWEAKYGSDWHFDVVDGGFADPHGVAYVFRVEPSTVFGFGKAPYSQTRFRFRTT</sequence>
<dbReference type="SUPFAM" id="SSF50475">
    <property type="entry name" value="FMN-binding split barrel"/>
    <property type="match status" value="1"/>
</dbReference>
<comment type="caution">
    <text evidence="3">The sequence shown here is derived from an EMBL/GenBank/DDBJ whole genome shotgun (WGS) entry which is preliminary data.</text>
</comment>
<dbReference type="GO" id="GO:0005829">
    <property type="term" value="C:cytosol"/>
    <property type="evidence" value="ECO:0007669"/>
    <property type="project" value="TreeGrafter"/>
</dbReference>
<dbReference type="RefSeq" id="WP_184690919.1">
    <property type="nucleotide sequence ID" value="NZ_JACHJN010000004.1"/>
</dbReference>
<evidence type="ECO:0000259" key="2">
    <source>
        <dbReference type="Pfam" id="PF01243"/>
    </source>
</evidence>
<dbReference type="Proteomes" id="UP000547510">
    <property type="component" value="Unassembled WGS sequence"/>
</dbReference>
<keyword evidence="4" id="KW-1185">Reference proteome</keyword>
<name>A0A841CKD7_9PSEU</name>
<dbReference type="EMBL" id="JACHJN010000004">
    <property type="protein sequence ID" value="MBB5956086.1"/>
    <property type="molecule type" value="Genomic_DNA"/>
</dbReference>
<gene>
    <name evidence="3" type="ORF">FHS29_002672</name>
</gene>
<dbReference type="GO" id="GO:0070967">
    <property type="term" value="F:coenzyme F420 binding"/>
    <property type="evidence" value="ECO:0007669"/>
    <property type="project" value="TreeGrafter"/>
</dbReference>